<sequence>MKPAGFLEPSLLKLFFDIASLLWVAKLIEPPLGSLELLRFLCAVNVLTGAATLAAIYLIYAVDHYSDKAGDILYTEVCGFHGMLAGCLVALKQIQPDSGVTLFVYIKFRAKHLPLLFCCVATLASLILGGALSTIPFVLFGTYFGWFYLRFLQIKPELGLQGDPSDEFRFATLFPERPLGEGNGVQRLWKSEWAKRQQLRRRHS</sequence>
<feature type="transmembrane region" description="Helical" evidence="5">
    <location>
        <begin position="37"/>
        <end position="60"/>
    </location>
</feature>
<dbReference type="InterPro" id="IPR013861">
    <property type="entry name" value="TMEM115/Pdh1/Rbl19"/>
</dbReference>
<evidence type="ECO:0000313" key="6">
    <source>
        <dbReference type="EMBL" id="KAK9865483.1"/>
    </source>
</evidence>
<evidence type="ECO:0000256" key="1">
    <source>
        <dbReference type="ARBA" id="ARBA00004141"/>
    </source>
</evidence>
<feature type="transmembrane region" description="Helical" evidence="5">
    <location>
        <begin position="6"/>
        <end position="25"/>
    </location>
</feature>
<evidence type="ECO:0000256" key="5">
    <source>
        <dbReference type="SAM" id="Phobius"/>
    </source>
</evidence>
<reference evidence="7 8" key="1">
    <citation type="journal article" date="2024" name="Nat. Commun.">
        <title>Phylogenomics reveals the evolutionary origins of lichenization in chlorophyte algae.</title>
        <authorList>
            <person name="Puginier C."/>
            <person name="Libourel C."/>
            <person name="Otte J."/>
            <person name="Skaloud P."/>
            <person name="Haon M."/>
            <person name="Grisel S."/>
            <person name="Petersen M."/>
            <person name="Berrin J.G."/>
            <person name="Delaux P.M."/>
            <person name="Dal Grande F."/>
            <person name="Keller J."/>
        </authorList>
    </citation>
    <scope>NUCLEOTIDE SEQUENCE [LARGE SCALE GENOMIC DNA]</scope>
    <source>
        <strain evidence="7 8">SAG 2523</strain>
    </source>
</reference>
<organism evidence="7 8">
    <name type="scientific">Apatococcus fuscideae</name>
    <dbReference type="NCBI Taxonomy" id="2026836"/>
    <lineage>
        <taxon>Eukaryota</taxon>
        <taxon>Viridiplantae</taxon>
        <taxon>Chlorophyta</taxon>
        <taxon>core chlorophytes</taxon>
        <taxon>Trebouxiophyceae</taxon>
        <taxon>Chlorellales</taxon>
        <taxon>Chlorellaceae</taxon>
        <taxon>Apatococcus</taxon>
    </lineage>
</organism>
<reference evidence="7" key="2">
    <citation type="submission" date="2024-04" db="EMBL/GenBank/DDBJ databases">
        <authorList>
            <person name="Dal Grande F."/>
            <person name="Keller J."/>
            <person name="Delaux P.-M."/>
        </authorList>
    </citation>
    <scope>NUCLEOTIDE SEQUENCE</scope>
    <source>
        <strain evidence="7">SAG 2523</strain>
    </source>
</reference>
<dbReference type="FunFam" id="1.20.1540.10:FF:000004">
    <property type="entry name" value="Transmembrane protein 115"/>
    <property type="match status" value="1"/>
</dbReference>
<evidence type="ECO:0000256" key="3">
    <source>
        <dbReference type="ARBA" id="ARBA00022989"/>
    </source>
</evidence>
<dbReference type="EMBL" id="JALJOV010000245">
    <property type="protein sequence ID" value="KAK9865483.1"/>
    <property type="molecule type" value="Genomic_DNA"/>
</dbReference>
<evidence type="ECO:0000313" key="8">
    <source>
        <dbReference type="Proteomes" id="UP001485043"/>
    </source>
</evidence>
<keyword evidence="8" id="KW-1185">Reference proteome</keyword>
<dbReference type="SMART" id="SM01160">
    <property type="entry name" value="DUF1751"/>
    <property type="match status" value="1"/>
</dbReference>
<dbReference type="EMBL" id="JALJOV010000043">
    <property type="protein sequence ID" value="KAK9868142.1"/>
    <property type="molecule type" value="Genomic_DNA"/>
</dbReference>
<evidence type="ECO:0000256" key="2">
    <source>
        <dbReference type="ARBA" id="ARBA00022692"/>
    </source>
</evidence>
<proteinExistence type="predicted"/>
<evidence type="ECO:0000313" key="7">
    <source>
        <dbReference type="EMBL" id="KAK9868142.1"/>
    </source>
</evidence>
<dbReference type="GO" id="GO:0005794">
    <property type="term" value="C:Golgi apparatus"/>
    <property type="evidence" value="ECO:0007669"/>
    <property type="project" value="TreeGrafter"/>
</dbReference>
<keyword evidence="4 5" id="KW-0472">Membrane</keyword>
<protein>
    <recommendedName>
        <fullName evidence="9">Transmembrane protein 115</fullName>
    </recommendedName>
</protein>
<dbReference type="SUPFAM" id="SSF144091">
    <property type="entry name" value="Rhomboid-like"/>
    <property type="match status" value="1"/>
</dbReference>
<evidence type="ECO:0000256" key="4">
    <source>
        <dbReference type="ARBA" id="ARBA00023136"/>
    </source>
</evidence>
<name>A0AAW1THY5_9CHLO</name>
<keyword evidence="3 5" id="KW-1133">Transmembrane helix</keyword>
<comment type="subcellular location">
    <subcellularLocation>
        <location evidence="1">Membrane</location>
        <topology evidence="1">Multi-pass membrane protein</topology>
    </subcellularLocation>
</comment>
<comment type="caution">
    <text evidence="7">The sequence shown here is derived from an EMBL/GenBank/DDBJ whole genome shotgun (WGS) entry which is preliminary data.</text>
</comment>
<keyword evidence="2 5" id="KW-0812">Transmembrane</keyword>
<accession>A0AAW1THY5</accession>
<dbReference type="GO" id="GO:0006890">
    <property type="term" value="P:retrograde vesicle-mediated transport, Golgi to endoplasmic reticulum"/>
    <property type="evidence" value="ECO:0007669"/>
    <property type="project" value="InterPro"/>
</dbReference>
<dbReference type="GO" id="GO:0016020">
    <property type="term" value="C:membrane"/>
    <property type="evidence" value="ECO:0007669"/>
    <property type="project" value="UniProtKB-SubCell"/>
</dbReference>
<dbReference type="Proteomes" id="UP001485043">
    <property type="component" value="Unassembled WGS sequence"/>
</dbReference>
<dbReference type="PANTHER" id="PTHR13377">
    <property type="entry name" value="PLACENTAL PROTEIN 6"/>
    <property type="match status" value="1"/>
</dbReference>
<feature type="transmembrane region" description="Helical" evidence="5">
    <location>
        <begin position="72"/>
        <end position="91"/>
    </location>
</feature>
<dbReference type="InterPro" id="IPR035952">
    <property type="entry name" value="Rhomboid-like_sf"/>
</dbReference>
<gene>
    <name evidence="7" type="ORF">WJX84_008068</name>
    <name evidence="6" type="ORF">WJX84_008356</name>
</gene>
<dbReference type="Pfam" id="PF08551">
    <property type="entry name" value="DUF1751"/>
    <property type="match status" value="1"/>
</dbReference>
<dbReference type="PANTHER" id="PTHR13377:SF3">
    <property type="entry name" value="TRANSMEMBRANE PROTEIN 115"/>
    <property type="match status" value="1"/>
</dbReference>
<dbReference type="AlphaFoldDB" id="A0AAW1THY5"/>
<evidence type="ECO:0008006" key="9">
    <source>
        <dbReference type="Google" id="ProtNLM"/>
    </source>
</evidence>
<feature type="transmembrane region" description="Helical" evidence="5">
    <location>
        <begin position="112"/>
        <end position="129"/>
    </location>
</feature>